<dbReference type="RefSeq" id="WP_147928734.1">
    <property type="nucleotide sequence ID" value="NZ_VOXD01000001.1"/>
</dbReference>
<dbReference type="InterPro" id="IPR012318">
    <property type="entry name" value="HTH_CRP"/>
</dbReference>
<keyword evidence="3" id="KW-0804">Transcription</keyword>
<dbReference type="GO" id="GO:0003677">
    <property type="term" value="F:DNA binding"/>
    <property type="evidence" value="ECO:0007669"/>
    <property type="project" value="UniProtKB-KW"/>
</dbReference>
<organism evidence="6 7">
    <name type="scientific">Neolewinella aurantiaca</name>
    <dbReference type="NCBI Taxonomy" id="2602767"/>
    <lineage>
        <taxon>Bacteria</taxon>
        <taxon>Pseudomonadati</taxon>
        <taxon>Bacteroidota</taxon>
        <taxon>Saprospiria</taxon>
        <taxon>Saprospirales</taxon>
        <taxon>Lewinellaceae</taxon>
        <taxon>Neolewinella</taxon>
    </lineage>
</organism>
<dbReference type="InterPro" id="IPR036390">
    <property type="entry name" value="WH_DNA-bd_sf"/>
</dbReference>
<dbReference type="InterPro" id="IPR014710">
    <property type="entry name" value="RmlC-like_jellyroll"/>
</dbReference>
<evidence type="ECO:0000259" key="5">
    <source>
        <dbReference type="PROSITE" id="PS51063"/>
    </source>
</evidence>
<dbReference type="OrthoDB" id="9776746at2"/>
<protein>
    <submittedName>
        <fullName evidence="6">Crp/Fnr family transcriptional regulator</fullName>
    </submittedName>
</protein>
<evidence type="ECO:0000313" key="7">
    <source>
        <dbReference type="Proteomes" id="UP000321907"/>
    </source>
</evidence>
<dbReference type="Pfam" id="PF00027">
    <property type="entry name" value="cNMP_binding"/>
    <property type="match status" value="1"/>
</dbReference>
<dbReference type="PROSITE" id="PS51063">
    <property type="entry name" value="HTH_CRP_2"/>
    <property type="match status" value="1"/>
</dbReference>
<keyword evidence="1" id="KW-0805">Transcription regulation</keyword>
<reference evidence="6 7" key="1">
    <citation type="submission" date="2019-08" db="EMBL/GenBank/DDBJ databases">
        <title>Lewinella sp. strain SSH13 Genome sequencing and assembly.</title>
        <authorList>
            <person name="Kim I."/>
        </authorList>
    </citation>
    <scope>NUCLEOTIDE SEQUENCE [LARGE SCALE GENOMIC DNA]</scope>
    <source>
        <strain evidence="6 7">SSH13</strain>
    </source>
</reference>
<dbReference type="GO" id="GO:0006355">
    <property type="term" value="P:regulation of DNA-templated transcription"/>
    <property type="evidence" value="ECO:0007669"/>
    <property type="project" value="InterPro"/>
</dbReference>
<evidence type="ECO:0000256" key="1">
    <source>
        <dbReference type="ARBA" id="ARBA00023015"/>
    </source>
</evidence>
<keyword evidence="7" id="KW-1185">Reference proteome</keyword>
<dbReference type="SUPFAM" id="SSF51206">
    <property type="entry name" value="cAMP-binding domain-like"/>
    <property type="match status" value="1"/>
</dbReference>
<proteinExistence type="predicted"/>
<dbReference type="Gene3D" id="2.60.120.10">
    <property type="entry name" value="Jelly Rolls"/>
    <property type="match status" value="1"/>
</dbReference>
<evidence type="ECO:0000259" key="4">
    <source>
        <dbReference type="PROSITE" id="PS50042"/>
    </source>
</evidence>
<dbReference type="Pfam" id="PF13545">
    <property type="entry name" value="HTH_Crp_2"/>
    <property type="match status" value="1"/>
</dbReference>
<dbReference type="EMBL" id="VOXD01000001">
    <property type="protein sequence ID" value="TXF91693.1"/>
    <property type="molecule type" value="Genomic_DNA"/>
</dbReference>
<dbReference type="InterPro" id="IPR000595">
    <property type="entry name" value="cNMP-bd_dom"/>
</dbReference>
<dbReference type="PROSITE" id="PS50042">
    <property type="entry name" value="CNMP_BINDING_3"/>
    <property type="match status" value="1"/>
</dbReference>
<evidence type="ECO:0000256" key="2">
    <source>
        <dbReference type="ARBA" id="ARBA00023125"/>
    </source>
</evidence>
<name>A0A5C7G0I1_9BACT</name>
<comment type="caution">
    <text evidence="6">The sequence shown here is derived from an EMBL/GenBank/DDBJ whole genome shotgun (WGS) entry which is preliminary data.</text>
</comment>
<accession>A0A5C7G0I1</accession>
<feature type="domain" description="Cyclic nucleotide-binding" evidence="4">
    <location>
        <begin position="8"/>
        <end position="115"/>
    </location>
</feature>
<dbReference type="CDD" id="cd00092">
    <property type="entry name" value="HTH_CRP"/>
    <property type="match status" value="1"/>
</dbReference>
<sequence length="216" mass="24487">MNLTAEYLKKHLPDIRQDNLIDDIVQHGLLQSLPAGQTILTDRQYIDHIPLISKGGLKVVRHTEEDNDLFLYFLRPGETCAMTLSSCLKRETSKVRAKTITATDIVMIPVERVYYYTRHFAGWNEFTLLSFQLKFDSMLAAFEGLAFLPLEERTTAYLRDIAIISGNNDLTVTHEALAEDLGASRVGMSRILKRLEEEGILRLGRGHITLSDPLPE</sequence>
<dbReference type="Proteomes" id="UP000321907">
    <property type="component" value="Unassembled WGS sequence"/>
</dbReference>
<gene>
    <name evidence="6" type="ORF">FUA23_00475</name>
</gene>
<feature type="domain" description="HTH crp-type" evidence="5">
    <location>
        <begin position="148"/>
        <end position="214"/>
    </location>
</feature>
<dbReference type="InterPro" id="IPR036388">
    <property type="entry name" value="WH-like_DNA-bd_sf"/>
</dbReference>
<dbReference type="SUPFAM" id="SSF46785">
    <property type="entry name" value="Winged helix' DNA-binding domain"/>
    <property type="match status" value="1"/>
</dbReference>
<dbReference type="SMART" id="SM00419">
    <property type="entry name" value="HTH_CRP"/>
    <property type="match status" value="1"/>
</dbReference>
<evidence type="ECO:0000313" key="6">
    <source>
        <dbReference type="EMBL" id="TXF91693.1"/>
    </source>
</evidence>
<evidence type="ECO:0000256" key="3">
    <source>
        <dbReference type="ARBA" id="ARBA00023163"/>
    </source>
</evidence>
<dbReference type="InterPro" id="IPR018490">
    <property type="entry name" value="cNMP-bd_dom_sf"/>
</dbReference>
<dbReference type="AlphaFoldDB" id="A0A5C7G0I1"/>
<keyword evidence="2" id="KW-0238">DNA-binding</keyword>
<dbReference type="Gene3D" id="1.10.10.10">
    <property type="entry name" value="Winged helix-like DNA-binding domain superfamily/Winged helix DNA-binding domain"/>
    <property type="match status" value="1"/>
</dbReference>